<dbReference type="InterPro" id="IPR042197">
    <property type="entry name" value="Apaf_helical"/>
</dbReference>
<organism evidence="2 3">
    <name type="scientific">Ziziphus jujuba var. spinosa</name>
    <dbReference type="NCBI Taxonomy" id="714518"/>
    <lineage>
        <taxon>Eukaryota</taxon>
        <taxon>Viridiplantae</taxon>
        <taxon>Streptophyta</taxon>
        <taxon>Embryophyta</taxon>
        <taxon>Tracheophyta</taxon>
        <taxon>Spermatophyta</taxon>
        <taxon>Magnoliopsida</taxon>
        <taxon>eudicotyledons</taxon>
        <taxon>Gunneridae</taxon>
        <taxon>Pentapetalae</taxon>
        <taxon>rosids</taxon>
        <taxon>fabids</taxon>
        <taxon>Rosales</taxon>
        <taxon>Rhamnaceae</taxon>
        <taxon>Paliureae</taxon>
        <taxon>Ziziphus</taxon>
    </lineage>
</organism>
<dbReference type="SUPFAM" id="SSF52540">
    <property type="entry name" value="P-loop containing nucleoside triphosphate hydrolases"/>
    <property type="match status" value="1"/>
</dbReference>
<evidence type="ECO:0000313" key="2">
    <source>
        <dbReference type="EMBL" id="KAH7516684.1"/>
    </source>
</evidence>
<accession>A0A978UPD2</accession>
<evidence type="ECO:0000256" key="1">
    <source>
        <dbReference type="ARBA" id="ARBA00022821"/>
    </source>
</evidence>
<dbReference type="PANTHER" id="PTHR36766">
    <property type="entry name" value="PLANT BROAD-SPECTRUM MILDEW RESISTANCE PROTEIN RPW8"/>
    <property type="match status" value="1"/>
</dbReference>
<reference evidence="2" key="1">
    <citation type="journal article" date="2021" name="Front. Plant Sci.">
        <title>Chromosome-Scale Genome Assembly for Chinese Sour Jujube and Insights Into Its Genome Evolution and Domestication Signature.</title>
        <authorList>
            <person name="Shen L.-Y."/>
            <person name="Luo H."/>
            <person name="Wang X.-L."/>
            <person name="Wang X.-M."/>
            <person name="Qiu X.-J."/>
            <person name="Liu H."/>
            <person name="Zhou S.-S."/>
            <person name="Jia K.-H."/>
            <person name="Nie S."/>
            <person name="Bao Y.-T."/>
            <person name="Zhang R.-G."/>
            <person name="Yun Q.-Z."/>
            <person name="Chai Y.-H."/>
            <person name="Lu J.-Y."/>
            <person name="Li Y."/>
            <person name="Zhao S.-W."/>
            <person name="Mao J.-F."/>
            <person name="Jia S.-G."/>
            <person name="Mao Y.-M."/>
        </authorList>
    </citation>
    <scope>NUCLEOTIDE SEQUENCE</scope>
    <source>
        <strain evidence="2">AT0</strain>
        <tissue evidence="2">Leaf</tissue>
    </source>
</reference>
<dbReference type="GO" id="GO:0006952">
    <property type="term" value="P:defense response"/>
    <property type="evidence" value="ECO:0007669"/>
    <property type="project" value="UniProtKB-KW"/>
</dbReference>
<gene>
    <name evidence="2" type="ORF">FEM48_Zijuj10G0161200</name>
</gene>
<comment type="caution">
    <text evidence="2">The sequence shown here is derived from an EMBL/GenBank/DDBJ whole genome shotgun (WGS) entry which is preliminary data.</text>
</comment>
<dbReference type="EMBL" id="JAEACU010000010">
    <property type="protein sequence ID" value="KAH7516684.1"/>
    <property type="molecule type" value="Genomic_DNA"/>
</dbReference>
<keyword evidence="1" id="KW-0611">Plant defense</keyword>
<dbReference type="SUPFAM" id="SSF52058">
    <property type="entry name" value="L domain-like"/>
    <property type="match status" value="1"/>
</dbReference>
<name>A0A978UPD2_ZIZJJ</name>
<dbReference type="GO" id="GO:0043531">
    <property type="term" value="F:ADP binding"/>
    <property type="evidence" value="ECO:0007669"/>
    <property type="project" value="InterPro"/>
</dbReference>
<protein>
    <recommendedName>
        <fullName evidence="4">NB-ARC domain-containing protein</fullName>
    </recommendedName>
</protein>
<dbReference type="Proteomes" id="UP000813462">
    <property type="component" value="Unassembled WGS sequence"/>
</dbReference>
<dbReference type="InterPro" id="IPR027417">
    <property type="entry name" value="P-loop_NTPase"/>
</dbReference>
<dbReference type="PANTHER" id="PTHR36766:SF63">
    <property type="entry name" value="NB-ARC DOMAIN-CONTAINING PROTEIN"/>
    <property type="match status" value="1"/>
</dbReference>
<dbReference type="Gene3D" id="1.10.8.430">
    <property type="entry name" value="Helical domain of apoptotic protease-activating factors"/>
    <property type="match status" value="1"/>
</dbReference>
<dbReference type="AlphaFoldDB" id="A0A978UPD2"/>
<evidence type="ECO:0008006" key="4">
    <source>
        <dbReference type="Google" id="ProtNLM"/>
    </source>
</evidence>
<evidence type="ECO:0000313" key="3">
    <source>
        <dbReference type="Proteomes" id="UP000813462"/>
    </source>
</evidence>
<sequence>MEVANFCRISCLVHIHKLQPLPPEMAWKLFCKKTFQFESDQGHCPADLEKLSRNIVERCNGLPLAIVAIAGLLSTKDKRVNEWRKLHDSLHSELESNPYLTIVNRVILKLRYLRVIRLSRCKFLKQLPETICELRHLRYLNVSGSPIIRLPESSTENVKDAWDTKLMDKKYIEALVVSWNGDTDDSKHVRDVLDGYCLI</sequence>
<proteinExistence type="predicted"/>